<reference evidence="1 2" key="1">
    <citation type="journal article" date="2014" name="Int. J. Syst. Evol. Microbiol.">
        <title>Complete genome sequence of Corynebacterium casei LMG S-19264T (=DSM 44701T), isolated from a smear-ripened cheese.</title>
        <authorList>
            <consortium name="US DOE Joint Genome Institute (JGI-PGF)"/>
            <person name="Walter F."/>
            <person name="Albersmeier A."/>
            <person name="Kalinowski J."/>
            <person name="Ruckert C."/>
        </authorList>
    </citation>
    <scope>NUCLEOTIDE SEQUENCE [LARGE SCALE GENOMIC DNA]</scope>
    <source>
        <strain evidence="1 2">NBRC 111766</strain>
    </source>
</reference>
<keyword evidence="2" id="KW-1185">Reference proteome</keyword>
<evidence type="ECO:0000313" key="2">
    <source>
        <dbReference type="Proteomes" id="UP001157355"/>
    </source>
</evidence>
<name>A0AA37X048_9RHOB</name>
<evidence type="ECO:0008006" key="3">
    <source>
        <dbReference type="Google" id="ProtNLM"/>
    </source>
</evidence>
<dbReference type="AlphaFoldDB" id="A0AA37X048"/>
<proteinExistence type="predicted"/>
<accession>A0AA37X048</accession>
<sequence length="46" mass="5592">MTKFLKLLPRRKTRDEAELEYLNGAVSIYDLECREREIERGRFAQF</sequence>
<evidence type="ECO:0000313" key="1">
    <source>
        <dbReference type="EMBL" id="GLS85325.1"/>
    </source>
</evidence>
<dbReference type="RefSeq" id="WP_284323550.1">
    <property type="nucleotide sequence ID" value="NZ_BSPP01000002.1"/>
</dbReference>
<comment type="caution">
    <text evidence="1">The sequence shown here is derived from an EMBL/GenBank/DDBJ whole genome shotgun (WGS) entry which is preliminary data.</text>
</comment>
<dbReference type="EMBL" id="BSPP01000002">
    <property type="protein sequence ID" value="GLS85325.1"/>
    <property type="molecule type" value="Genomic_DNA"/>
</dbReference>
<gene>
    <name evidence="1" type="ORF">GCM10010873_02980</name>
</gene>
<protein>
    <recommendedName>
        <fullName evidence="3">DUF3563 domain-containing protein</fullName>
    </recommendedName>
</protein>
<dbReference type="Proteomes" id="UP001157355">
    <property type="component" value="Unassembled WGS sequence"/>
</dbReference>
<organism evidence="1 2">
    <name type="scientific">Cypionkella aquatica</name>
    <dbReference type="NCBI Taxonomy" id="1756042"/>
    <lineage>
        <taxon>Bacteria</taxon>
        <taxon>Pseudomonadati</taxon>
        <taxon>Pseudomonadota</taxon>
        <taxon>Alphaproteobacteria</taxon>
        <taxon>Rhodobacterales</taxon>
        <taxon>Paracoccaceae</taxon>
        <taxon>Cypionkella</taxon>
    </lineage>
</organism>